<dbReference type="SUPFAM" id="SSF52540">
    <property type="entry name" value="P-loop containing nucleoside triphosphate hydrolases"/>
    <property type="match status" value="1"/>
</dbReference>
<feature type="transmembrane region" description="Helical" evidence="1">
    <location>
        <begin position="525"/>
        <end position="547"/>
    </location>
</feature>
<feature type="transmembrane region" description="Helical" evidence="1">
    <location>
        <begin position="55"/>
        <end position="76"/>
    </location>
</feature>
<keyword evidence="1" id="KW-0812">Transmembrane</keyword>
<sequence>MWDKLKRFQKRRYLDRVYSQLTITVFILMILCYWIVCFLKLHFSEIDAFLKNNSVWIAVTSPIMSLLLVPFFKYLVKFFKDRLKKQSNTVVRETNTERTFSGIVSPEDLQETYEISDILAKKQFKVKDNIYCLDDAVCDRIKENGTDGNITCLSLMIEQNILFGRSEQLERLTEQINSKIENHNQREIPAIILTGKSGCGKTLLLSILQIQTEEFDFKFFRGPYNVDRTVSCFIESLLTTCKNNKKTVIVFDQFEKSVSNSDLFYGDIFDRLSGIDNIAVIFVIREEYIMTLLDRWNYLASSIFLLFFESGDLTNMKMNCLNYLNINESDLDAIIREPQNASSPVRRIVGTIINDIKDKKKPLVTYELVCEILEQKNQEATSQEFLNQFVENPELLIDYYFDEWLCNFNNYETGLAILYLLSNYQKYSVEDIEYVTFSTRQTFTSLLEDNRFIRCSKGEAHQSEYEFIHDYLADSAKRYCKNHVSFSETMADNIKFYRNNIKPKEENSPEKKEISRRFTTFHSELSQFFIHAFLLAILCGTIGFGVFKLAEKTPIQCLEMSFILLNCMLSTYYIYYYCFEFLKIFKIRYLVPLVLVGTFAIWSAILFPDYWALSLGIEVLLLAFYMFIIARNKQSKSREIFLNNTKVFGSIGLMIVSLSLIFAFLTNGFEIIINHTALTISFDNFTTMPRLFLEGSYYILYFVFIIMSNFTHINIIYLLERIGLANRVEIKKK</sequence>
<accession>C0EGR6</accession>
<dbReference type="Proteomes" id="UP000003340">
    <property type="component" value="Unassembled WGS sequence"/>
</dbReference>
<gene>
    <name evidence="2" type="ORF">CLOSTMETH_03059</name>
</gene>
<keyword evidence="3" id="KW-1185">Reference proteome</keyword>
<dbReference type="HOGENOM" id="CLU_377998_0_0_9"/>
<reference evidence="2 3" key="1">
    <citation type="submission" date="2009-01" db="EMBL/GenBank/DDBJ databases">
        <authorList>
            <person name="Fulton L."/>
            <person name="Clifton S."/>
            <person name="Fulton B."/>
            <person name="Xu J."/>
            <person name="Minx P."/>
            <person name="Pepin K.H."/>
            <person name="Johnson M."/>
            <person name="Bhonagiri V."/>
            <person name="Nash W.E."/>
            <person name="Mardis E.R."/>
            <person name="Wilson R.K."/>
        </authorList>
    </citation>
    <scope>NUCLEOTIDE SEQUENCE [LARGE SCALE GENOMIC DNA]</scope>
    <source>
        <strain evidence="2 3">DSM 5476</strain>
    </source>
</reference>
<name>C0EGR6_9FIRM</name>
<feature type="transmembrane region" description="Helical" evidence="1">
    <location>
        <begin position="587"/>
        <end position="605"/>
    </location>
</feature>
<dbReference type="InterPro" id="IPR027417">
    <property type="entry name" value="P-loop_NTPase"/>
</dbReference>
<evidence type="ECO:0000256" key="1">
    <source>
        <dbReference type="SAM" id="Phobius"/>
    </source>
</evidence>
<dbReference type="STRING" id="537013.CLOSTMETH_03059"/>
<dbReference type="EMBL" id="ACEC01000108">
    <property type="protein sequence ID" value="EEG29339.1"/>
    <property type="molecule type" value="Genomic_DNA"/>
</dbReference>
<feature type="transmembrane region" description="Helical" evidence="1">
    <location>
        <begin position="611"/>
        <end position="630"/>
    </location>
</feature>
<organism evidence="2 3">
    <name type="scientific">[Clostridium] methylpentosum DSM 5476</name>
    <dbReference type="NCBI Taxonomy" id="537013"/>
    <lineage>
        <taxon>Bacteria</taxon>
        <taxon>Bacillati</taxon>
        <taxon>Bacillota</taxon>
        <taxon>Clostridia</taxon>
        <taxon>Eubacteriales</taxon>
        <taxon>Oscillospiraceae</taxon>
        <taxon>Oscillospiraceae incertae sedis</taxon>
    </lineage>
</organism>
<feature type="transmembrane region" description="Helical" evidence="1">
    <location>
        <begin position="21"/>
        <end position="43"/>
    </location>
</feature>
<feature type="transmembrane region" description="Helical" evidence="1">
    <location>
        <begin position="553"/>
        <end position="575"/>
    </location>
</feature>
<evidence type="ECO:0000313" key="2">
    <source>
        <dbReference type="EMBL" id="EEG29339.1"/>
    </source>
</evidence>
<keyword evidence="1" id="KW-1133">Transmembrane helix</keyword>
<keyword evidence="1" id="KW-0472">Membrane</keyword>
<feature type="transmembrane region" description="Helical" evidence="1">
    <location>
        <begin position="651"/>
        <end position="678"/>
    </location>
</feature>
<protein>
    <submittedName>
        <fullName evidence="2">Uncharacterized protein</fullName>
    </submittedName>
</protein>
<evidence type="ECO:0000313" key="3">
    <source>
        <dbReference type="Proteomes" id="UP000003340"/>
    </source>
</evidence>
<proteinExistence type="predicted"/>
<comment type="caution">
    <text evidence="2">The sequence shown here is derived from an EMBL/GenBank/DDBJ whole genome shotgun (WGS) entry which is preliminary data.</text>
</comment>
<feature type="transmembrane region" description="Helical" evidence="1">
    <location>
        <begin position="698"/>
        <end position="719"/>
    </location>
</feature>
<dbReference type="Gene3D" id="3.40.50.300">
    <property type="entry name" value="P-loop containing nucleotide triphosphate hydrolases"/>
    <property type="match status" value="1"/>
</dbReference>
<dbReference type="AlphaFoldDB" id="C0EGR6"/>
<reference evidence="2 3" key="2">
    <citation type="submission" date="2009-02" db="EMBL/GenBank/DDBJ databases">
        <title>Draft genome sequence of Clostridium methylpentosum (DSM 5476).</title>
        <authorList>
            <person name="Sudarsanam P."/>
            <person name="Ley R."/>
            <person name="Guruge J."/>
            <person name="Turnbaugh P.J."/>
            <person name="Mahowald M."/>
            <person name="Liep D."/>
            <person name="Gordon J."/>
        </authorList>
    </citation>
    <scope>NUCLEOTIDE SEQUENCE [LARGE SCALE GENOMIC DNA]</scope>
    <source>
        <strain evidence="2 3">DSM 5476</strain>
    </source>
</reference>